<evidence type="ECO:0000313" key="1">
    <source>
        <dbReference type="EMBL" id="CRY84514.1"/>
    </source>
</evidence>
<dbReference type="AlphaFoldDB" id="A0A0H5PB72"/>
<protein>
    <submittedName>
        <fullName evidence="1">Uncharacterized protein</fullName>
    </submittedName>
</protein>
<keyword evidence="1" id="KW-0614">Plasmid</keyword>
<dbReference type="EMBL" id="LN868940">
    <property type="protein sequence ID" value="CRY84514.1"/>
    <property type="molecule type" value="Genomic_DNA"/>
</dbReference>
<reference evidence="2" key="1">
    <citation type="submission" date="2015-03" db="EMBL/GenBank/DDBJ databases">
        <authorList>
            <consortium name="Pathogen Informatics"/>
        </authorList>
    </citation>
    <scope>NUCLEOTIDE SEQUENCE [LARGE SCALE GENOMIC DNA]</scope>
    <source>
        <strain evidence="2">NCTC11134</strain>
        <plasmid evidence="2">3</plasmid>
    </source>
</reference>
<dbReference type="KEGG" id="nfr:ERS450000_06056"/>
<name>A0A0H5PB72_NOCFR</name>
<accession>A0A0H5PB72</accession>
<gene>
    <name evidence="1" type="ORF">ERS450000_06056</name>
</gene>
<geneLocation type="plasmid" evidence="1">
    <name>3</name>
</geneLocation>
<dbReference type="Proteomes" id="UP000057820">
    <property type="component" value="Plasmid 3"/>
</dbReference>
<dbReference type="RefSeq" id="WP_060595206.1">
    <property type="nucleotide sequence ID" value="NZ_LN868940.1"/>
</dbReference>
<proteinExistence type="predicted"/>
<sequence length="364" mass="39307">MSAQIRDLTTDLRQLLAAATPGPFTVASDTGVFANMQSLHRLAPGKDGWRERVASNMRSADAALIGGVLNALPVLLDALDEAEEASARAAELETQQPRTIQHRLGVVDALPPGSQIVDDDGVPALKVADFDPGVTDGDGYHSEWITATGMVGTYDLAMPVRVLHIPTAEARDGEPAMASDRDTPAALPRVLHRAIDQSLADLFTDWDLSQGLPAPVTVAVHIERDLRAAGWRPPAREITDPEELDALPVGSIVREIGVDAGRSLAWYKCVNSRARAPFCWEEFGTPLRSQSSEISLPVIVLWTPSRRAGDEVRCRAVPPLDRRGLRLRGLRPRPAVVCERCTGTRDADGTCPNCDTDTEAVADR</sequence>
<evidence type="ECO:0000313" key="2">
    <source>
        <dbReference type="Proteomes" id="UP000057820"/>
    </source>
</evidence>
<organism evidence="1 2">
    <name type="scientific">Nocardia farcinica</name>
    <dbReference type="NCBI Taxonomy" id="37329"/>
    <lineage>
        <taxon>Bacteria</taxon>
        <taxon>Bacillati</taxon>
        <taxon>Actinomycetota</taxon>
        <taxon>Actinomycetes</taxon>
        <taxon>Mycobacteriales</taxon>
        <taxon>Nocardiaceae</taxon>
        <taxon>Nocardia</taxon>
    </lineage>
</organism>